<sequence length="27" mass="3038">MQSSSPYPRFISEQVANLSRPQLTLTS</sequence>
<proteinExistence type="predicted"/>
<dbReference type="EMBL" id="GBXM01071727">
    <property type="protein sequence ID" value="JAH36850.1"/>
    <property type="molecule type" value="Transcribed_RNA"/>
</dbReference>
<accession>A0A0E9S864</accession>
<protein>
    <submittedName>
        <fullName evidence="1">Uncharacterized protein</fullName>
    </submittedName>
</protein>
<dbReference type="AlphaFoldDB" id="A0A0E9S864"/>
<reference evidence="1" key="2">
    <citation type="journal article" date="2015" name="Fish Shellfish Immunol.">
        <title>Early steps in the European eel (Anguilla anguilla)-Vibrio vulnificus interaction in the gills: Role of the RtxA13 toxin.</title>
        <authorList>
            <person name="Callol A."/>
            <person name="Pajuelo D."/>
            <person name="Ebbesson L."/>
            <person name="Teles M."/>
            <person name="MacKenzie S."/>
            <person name="Amaro C."/>
        </authorList>
    </citation>
    <scope>NUCLEOTIDE SEQUENCE</scope>
</reference>
<organism evidence="1">
    <name type="scientific">Anguilla anguilla</name>
    <name type="common">European freshwater eel</name>
    <name type="synonym">Muraena anguilla</name>
    <dbReference type="NCBI Taxonomy" id="7936"/>
    <lineage>
        <taxon>Eukaryota</taxon>
        <taxon>Metazoa</taxon>
        <taxon>Chordata</taxon>
        <taxon>Craniata</taxon>
        <taxon>Vertebrata</taxon>
        <taxon>Euteleostomi</taxon>
        <taxon>Actinopterygii</taxon>
        <taxon>Neopterygii</taxon>
        <taxon>Teleostei</taxon>
        <taxon>Anguilliformes</taxon>
        <taxon>Anguillidae</taxon>
        <taxon>Anguilla</taxon>
    </lineage>
</organism>
<reference evidence="1" key="1">
    <citation type="submission" date="2014-11" db="EMBL/GenBank/DDBJ databases">
        <authorList>
            <person name="Amaro Gonzalez C."/>
        </authorList>
    </citation>
    <scope>NUCLEOTIDE SEQUENCE</scope>
</reference>
<name>A0A0E9S864_ANGAN</name>
<evidence type="ECO:0000313" key="1">
    <source>
        <dbReference type="EMBL" id="JAH36850.1"/>
    </source>
</evidence>